<name>A0A2P2L7C7_RHIMU</name>
<protein>
    <submittedName>
        <fullName evidence="1">Uncharacterized protein</fullName>
    </submittedName>
</protein>
<proteinExistence type="predicted"/>
<dbReference type="EMBL" id="GGEC01033351">
    <property type="protein sequence ID" value="MBX13835.1"/>
    <property type="molecule type" value="Transcribed_RNA"/>
</dbReference>
<reference evidence="1" key="1">
    <citation type="submission" date="2018-02" db="EMBL/GenBank/DDBJ databases">
        <title>Rhizophora mucronata_Transcriptome.</title>
        <authorList>
            <person name="Meera S.P."/>
            <person name="Sreeshan A."/>
            <person name="Augustine A."/>
        </authorList>
    </citation>
    <scope>NUCLEOTIDE SEQUENCE</scope>
    <source>
        <tissue evidence="1">Leaf</tissue>
    </source>
</reference>
<sequence>MWLPKRRPVQERRWLTYFLCFRSFSPIWVPTRSLLHRHSFLCRVGSCVSRFLRRSHRSLICVKFN</sequence>
<evidence type="ECO:0000313" key="1">
    <source>
        <dbReference type="EMBL" id="MBX13835.1"/>
    </source>
</evidence>
<dbReference type="AlphaFoldDB" id="A0A2P2L7C7"/>
<accession>A0A2P2L7C7</accession>
<organism evidence="1">
    <name type="scientific">Rhizophora mucronata</name>
    <name type="common">Asiatic mangrove</name>
    <dbReference type="NCBI Taxonomy" id="61149"/>
    <lineage>
        <taxon>Eukaryota</taxon>
        <taxon>Viridiplantae</taxon>
        <taxon>Streptophyta</taxon>
        <taxon>Embryophyta</taxon>
        <taxon>Tracheophyta</taxon>
        <taxon>Spermatophyta</taxon>
        <taxon>Magnoliopsida</taxon>
        <taxon>eudicotyledons</taxon>
        <taxon>Gunneridae</taxon>
        <taxon>Pentapetalae</taxon>
        <taxon>rosids</taxon>
        <taxon>fabids</taxon>
        <taxon>Malpighiales</taxon>
        <taxon>Rhizophoraceae</taxon>
        <taxon>Rhizophora</taxon>
    </lineage>
</organism>